<dbReference type="SUPFAM" id="SSF49265">
    <property type="entry name" value="Fibronectin type III"/>
    <property type="match status" value="1"/>
</dbReference>
<dbReference type="CDD" id="cd00063">
    <property type="entry name" value="FN3"/>
    <property type="match status" value="1"/>
</dbReference>
<dbReference type="SUPFAM" id="SSF51126">
    <property type="entry name" value="Pectin lyase-like"/>
    <property type="match status" value="1"/>
</dbReference>
<dbReference type="Pfam" id="PF17161">
    <property type="entry name" value="DUF5123"/>
    <property type="match status" value="1"/>
</dbReference>
<accession>A0ABZ2UEU1</accession>
<organism evidence="2 3">
    <name type="scientific">Flavobacterium soyae</name>
    <dbReference type="NCBI Taxonomy" id="2903098"/>
    <lineage>
        <taxon>Bacteria</taxon>
        <taxon>Pseudomonadati</taxon>
        <taxon>Bacteroidota</taxon>
        <taxon>Flavobacteriia</taxon>
        <taxon>Flavobacteriales</taxon>
        <taxon>Flavobacteriaceae</taxon>
        <taxon>Flavobacterium</taxon>
    </lineage>
</organism>
<dbReference type="InterPro" id="IPR011050">
    <property type="entry name" value="Pectin_lyase_fold/virulence"/>
</dbReference>
<dbReference type="Pfam" id="PF16318">
    <property type="entry name" value="DUF4957"/>
    <property type="match status" value="1"/>
</dbReference>
<protein>
    <submittedName>
        <fullName evidence="2">DUF5123 domain-containing protein</fullName>
    </submittedName>
</protein>
<name>A0ABZ2UEU1_9FLAO</name>
<evidence type="ECO:0000313" key="2">
    <source>
        <dbReference type="EMBL" id="WYZ20033.1"/>
    </source>
</evidence>
<dbReference type="PROSITE" id="PS50853">
    <property type="entry name" value="FN3"/>
    <property type="match status" value="1"/>
</dbReference>
<dbReference type="InterPro" id="IPR033427">
    <property type="entry name" value="DUF5123"/>
</dbReference>
<dbReference type="InterPro" id="IPR036116">
    <property type="entry name" value="FN3_sf"/>
</dbReference>
<dbReference type="Proteomes" id="UP001623852">
    <property type="component" value="Chromosome"/>
</dbReference>
<dbReference type="InterPro" id="IPR013783">
    <property type="entry name" value="Ig-like_fold"/>
</dbReference>
<feature type="domain" description="Fibronectin type-III" evidence="1">
    <location>
        <begin position="41"/>
        <end position="136"/>
    </location>
</feature>
<proteinExistence type="predicted"/>
<gene>
    <name evidence="2" type="ORF">AABD74_00910</name>
</gene>
<dbReference type="EMBL" id="CP150845">
    <property type="protein sequence ID" value="WYZ20033.1"/>
    <property type="molecule type" value="Genomic_DNA"/>
</dbReference>
<keyword evidence="3" id="KW-1185">Reference proteome</keyword>
<dbReference type="InterPro" id="IPR003961">
    <property type="entry name" value="FN3_dom"/>
</dbReference>
<evidence type="ECO:0000259" key="1">
    <source>
        <dbReference type="PROSITE" id="PS50853"/>
    </source>
</evidence>
<dbReference type="Gene3D" id="2.60.40.10">
    <property type="entry name" value="Immunoglobulins"/>
    <property type="match status" value="1"/>
</dbReference>
<evidence type="ECO:0000313" key="3">
    <source>
        <dbReference type="Proteomes" id="UP001623852"/>
    </source>
</evidence>
<dbReference type="PROSITE" id="PS51257">
    <property type="entry name" value="PROKAR_LIPOPROTEIN"/>
    <property type="match status" value="1"/>
</dbReference>
<reference evidence="2 3" key="1">
    <citation type="submission" date="2024-03" db="EMBL/GenBank/DDBJ databases">
        <title>Flavobacterium soyae.</title>
        <authorList>
            <person name="Zheng W."/>
        </authorList>
    </citation>
    <scope>NUCLEOTIDE SEQUENCE [LARGE SCALE GENOMIC DNA]</scope>
    <source>
        <strain evidence="2 3">55</strain>
    </source>
</reference>
<dbReference type="InterPro" id="IPR032530">
    <property type="entry name" value="DUF4957"/>
</dbReference>
<sequence length="521" mass="55608">MKAKYIIKGLIASVLLTAVISGCESYNEGVVDTLEVSREFSPIGLTAKVRNQTTVELNWTVKEDDNTVDHYIVEFSADDPEFKTIFKTINVAPAQLPIQVALEGETVYSIRVKAVGSTGLEDSKWSVTTATTLSEQIFFPVQDADIDAKFVTLRWTPNSNVTQISVAPGNIIHTITPAEKTAGVAVVNGLTGETAYTATLLNGTKTRGTAVFTTGIDITNGIVVNPGDDLEASIAAAPAGSRLLLMPGTFSTTGEIILNKSLIIRGLKTADKPKLNVKFTVNPGVTNLSLVDLDLNGTGLNNAAVITIAGAVSTYGDILISKSIIHDYTRALIAANVTNAKLASFTVDNSIVKNVNTNVGADFIDFRNTHVASIVLKNSTFDSCSTARDFIRVDAAANLSGTGLVTNILIDKCTLYNVSNTAAPKRILYVRFLDNASTVKNTLIAGTTAIYTNQANTVQPVFSKTYYYNAPSFMDAAIPLNKIDASGTTADPQFVNAASGDFTVKNQTLIDNQIGDPRWLD</sequence>
<dbReference type="RefSeq" id="WP_406844415.1">
    <property type="nucleotide sequence ID" value="NZ_CP150845.1"/>
</dbReference>